<dbReference type="SUPFAM" id="SSF74788">
    <property type="entry name" value="Cullin repeat-like"/>
    <property type="match status" value="1"/>
</dbReference>
<dbReference type="EMBL" id="JACEFO010001795">
    <property type="protein sequence ID" value="KAF8702022.1"/>
    <property type="molecule type" value="Genomic_DNA"/>
</dbReference>
<dbReference type="GO" id="GO:0000145">
    <property type="term" value="C:exocyst"/>
    <property type="evidence" value="ECO:0007669"/>
    <property type="project" value="InterPro"/>
</dbReference>
<keyword evidence="4" id="KW-0653">Protein transport</keyword>
<evidence type="ECO:0000313" key="7">
    <source>
        <dbReference type="Proteomes" id="UP000636709"/>
    </source>
</evidence>
<comment type="caution">
    <text evidence="6">The sequence shown here is derived from an EMBL/GenBank/DDBJ whole genome shotgun (WGS) entry which is preliminary data.</text>
</comment>
<dbReference type="Proteomes" id="UP000636709">
    <property type="component" value="Unassembled WGS sequence"/>
</dbReference>
<dbReference type="AlphaFoldDB" id="A0A835BM43"/>
<accession>A0A835BM43</accession>
<dbReference type="OrthoDB" id="1922221at2759"/>
<organism evidence="6 7">
    <name type="scientific">Digitaria exilis</name>
    <dbReference type="NCBI Taxonomy" id="1010633"/>
    <lineage>
        <taxon>Eukaryota</taxon>
        <taxon>Viridiplantae</taxon>
        <taxon>Streptophyta</taxon>
        <taxon>Embryophyta</taxon>
        <taxon>Tracheophyta</taxon>
        <taxon>Spermatophyta</taxon>
        <taxon>Magnoliopsida</taxon>
        <taxon>Liliopsida</taxon>
        <taxon>Poales</taxon>
        <taxon>Poaceae</taxon>
        <taxon>PACMAD clade</taxon>
        <taxon>Panicoideae</taxon>
        <taxon>Panicodae</taxon>
        <taxon>Paniceae</taxon>
        <taxon>Anthephorinae</taxon>
        <taxon>Digitaria</taxon>
    </lineage>
</organism>
<name>A0A835BM43_9POAL</name>
<dbReference type="Pfam" id="PF03081">
    <property type="entry name" value="Exo70_C"/>
    <property type="match status" value="1"/>
</dbReference>
<sequence>MYSCCVCPFQHQANNVVLFKQVKLLLAGERQICDQIFYGVNFNKGHCFAELTANIVITLSSFGYDGAKHKRSHEKMFGMLDIYIYEVMCELQQEIEEMFEGKPCTEMREAAASLTKRLAQTAQETFADFEAVEKRCFKIYCSGWNSPSFD</sequence>
<dbReference type="GO" id="GO:0015031">
    <property type="term" value="P:protein transport"/>
    <property type="evidence" value="ECO:0007669"/>
    <property type="project" value="UniProtKB-KW"/>
</dbReference>
<feature type="domain" description="Exocyst complex subunit Exo70 C-terminal" evidence="5">
    <location>
        <begin position="22"/>
        <end position="131"/>
    </location>
</feature>
<evidence type="ECO:0000256" key="1">
    <source>
        <dbReference type="ARBA" id="ARBA00006756"/>
    </source>
</evidence>
<evidence type="ECO:0000259" key="5">
    <source>
        <dbReference type="Pfam" id="PF03081"/>
    </source>
</evidence>
<dbReference type="InterPro" id="IPR016159">
    <property type="entry name" value="Cullin_repeat-like_dom_sf"/>
</dbReference>
<dbReference type="GO" id="GO:0005546">
    <property type="term" value="F:phosphatidylinositol-4,5-bisphosphate binding"/>
    <property type="evidence" value="ECO:0007669"/>
    <property type="project" value="InterPro"/>
</dbReference>
<keyword evidence="2 4" id="KW-0813">Transport</keyword>
<evidence type="ECO:0000313" key="6">
    <source>
        <dbReference type="EMBL" id="KAF8702022.1"/>
    </source>
</evidence>
<protein>
    <recommendedName>
        <fullName evidence="4">Exocyst subunit Exo70 family protein</fullName>
    </recommendedName>
</protein>
<proteinExistence type="inferred from homology"/>
<dbReference type="PANTHER" id="PTHR12542">
    <property type="entry name" value="EXOCYST COMPLEX PROTEIN EXO70"/>
    <property type="match status" value="1"/>
</dbReference>
<dbReference type="Gene3D" id="1.20.1280.170">
    <property type="entry name" value="Exocyst complex component Exo70"/>
    <property type="match status" value="1"/>
</dbReference>
<evidence type="ECO:0000256" key="3">
    <source>
        <dbReference type="ARBA" id="ARBA00022483"/>
    </source>
</evidence>
<keyword evidence="3 4" id="KW-0268">Exocytosis</keyword>
<evidence type="ECO:0000256" key="4">
    <source>
        <dbReference type="RuleBase" id="RU365026"/>
    </source>
</evidence>
<reference evidence="6" key="1">
    <citation type="submission" date="2020-07" db="EMBL/GenBank/DDBJ databases">
        <title>Genome sequence and genetic diversity analysis of an under-domesticated orphan crop, white fonio (Digitaria exilis).</title>
        <authorList>
            <person name="Bennetzen J.L."/>
            <person name="Chen S."/>
            <person name="Ma X."/>
            <person name="Wang X."/>
            <person name="Yssel A.E.J."/>
            <person name="Chaluvadi S.R."/>
            <person name="Johnson M."/>
            <person name="Gangashetty P."/>
            <person name="Hamidou F."/>
            <person name="Sanogo M.D."/>
            <person name="Zwaenepoel A."/>
            <person name="Wallace J."/>
            <person name="Van De Peer Y."/>
            <person name="Van Deynze A."/>
        </authorList>
    </citation>
    <scope>NUCLEOTIDE SEQUENCE</scope>
    <source>
        <tissue evidence="6">Leaves</tissue>
    </source>
</reference>
<dbReference type="GO" id="GO:0006887">
    <property type="term" value="P:exocytosis"/>
    <property type="evidence" value="ECO:0007669"/>
    <property type="project" value="UniProtKB-KW"/>
</dbReference>
<gene>
    <name evidence="6" type="ORF">HU200_033361</name>
</gene>
<comment type="similarity">
    <text evidence="1 4">Belongs to the EXO70 family.</text>
</comment>
<comment type="function">
    <text evidence="4">Component of the exocyst complex.</text>
</comment>
<keyword evidence="7" id="KW-1185">Reference proteome</keyword>
<dbReference type="InterPro" id="IPR004140">
    <property type="entry name" value="Exo70"/>
</dbReference>
<dbReference type="InterPro" id="IPR046364">
    <property type="entry name" value="Exo70_C"/>
</dbReference>
<dbReference type="PANTHER" id="PTHR12542:SF41">
    <property type="entry name" value="EXOCYST COMPLEX COMPONENT 7"/>
    <property type="match status" value="1"/>
</dbReference>
<evidence type="ECO:0000256" key="2">
    <source>
        <dbReference type="ARBA" id="ARBA00022448"/>
    </source>
</evidence>